<feature type="transmembrane region" description="Helical" evidence="2">
    <location>
        <begin position="75"/>
        <end position="97"/>
    </location>
</feature>
<sequence>MERLVSTEDSYQNEQKRYRSLKTEYELINDELIQLKIRFNKEKNDNNELSQQQQNQFDHLSKLILSKRNKHNQLLIVYICFFLCCYLLIFFLFFFLLSW</sequence>
<dbReference type="Proteomes" id="UP000663889">
    <property type="component" value="Unassembled WGS sequence"/>
</dbReference>
<keyword evidence="2" id="KW-0472">Membrane</keyword>
<gene>
    <name evidence="3" type="ORF">SEV965_LOCUS28858</name>
</gene>
<reference evidence="3" key="1">
    <citation type="submission" date="2021-02" db="EMBL/GenBank/DDBJ databases">
        <authorList>
            <person name="Nowell W R."/>
        </authorList>
    </citation>
    <scope>NUCLEOTIDE SEQUENCE</scope>
</reference>
<dbReference type="AlphaFoldDB" id="A0A815HDE4"/>
<evidence type="ECO:0000256" key="1">
    <source>
        <dbReference type="SAM" id="Coils"/>
    </source>
</evidence>
<protein>
    <submittedName>
        <fullName evidence="3">Uncharacterized protein</fullName>
    </submittedName>
</protein>
<keyword evidence="2" id="KW-0812">Transmembrane</keyword>
<organism evidence="3 4">
    <name type="scientific">Rotaria sordida</name>
    <dbReference type="NCBI Taxonomy" id="392033"/>
    <lineage>
        <taxon>Eukaryota</taxon>
        <taxon>Metazoa</taxon>
        <taxon>Spiralia</taxon>
        <taxon>Gnathifera</taxon>
        <taxon>Rotifera</taxon>
        <taxon>Eurotatoria</taxon>
        <taxon>Bdelloidea</taxon>
        <taxon>Philodinida</taxon>
        <taxon>Philodinidae</taxon>
        <taxon>Rotaria</taxon>
    </lineage>
</organism>
<dbReference type="EMBL" id="CAJNOU010002806">
    <property type="protein sequence ID" value="CAF1350875.1"/>
    <property type="molecule type" value="Genomic_DNA"/>
</dbReference>
<accession>A0A815HDE4</accession>
<keyword evidence="1" id="KW-0175">Coiled coil</keyword>
<name>A0A815HDE4_9BILA</name>
<evidence type="ECO:0000313" key="4">
    <source>
        <dbReference type="Proteomes" id="UP000663889"/>
    </source>
</evidence>
<evidence type="ECO:0000256" key="2">
    <source>
        <dbReference type="SAM" id="Phobius"/>
    </source>
</evidence>
<proteinExistence type="predicted"/>
<evidence type="ECO:0000313" key="3">
    <source>
        <dbReference type="EMBL" id="CAF1350875.1"/>
    </source>
</evidence>
<keyword evidence="2" id="KW-1133">Transmembrane helix</keyword>
<comment type="caution">
    <text evidence="3">The sequence shown here is derived from an EMBL/GenBank/DDBJ whole genome shotgun (WGS) entry which is preliminary data.</text>
</comment>
<feature type="coiled-coil region" evidence="1">
    <location>
        <begin position="4"/>
        <end position="52"/>
    </location>
</feature>